<dbReference type="InterPro" id="IPR055180">
    <property type="entry name" value="HsdR_RecA-like_helicase_dom_2"/>
</dbReference>
<keyword evidence="10 11" id="KW-0238">DNA-binding</keyword>
<dbReference type="InterPro" id="IPR051268">
    <property type="entry name" value="Type-I_R_enzyme_R_subunit"/>
</dbReference>
<gene>
    <name evidence="13" type="ORF">BA724_05015</name>
</gene>
<evidence type="ECO:0000256" key="6">
    <source>
        <dbReference type="ARBA" id="ARBA00022747"/>
    </source>
</evidence>
<keyword evidence="6 11" id="KW-0680">Restriction system</keyword>
<dbReference type="InterPro" id="IPR040980">
    <property type="entry name" value="SWI2_SNF2"/>
</dbReference>
<dbReference type="Pfam" id="PF18766">
    <property type="entry name" value="SWI2_SNF2"/>
    <property type="match status" value="1"/>
</dbReference>
<dbReference type="InterPro" id="IPR014001">
    <property type="entry name" value="Helicase_ATP-bd"/>
</dbReference>
<evidence type="ECO:0000313" key="14">
    <source>
        <dbReference type="Proteomes" id="UP000095658"/>
    </source>
</evidence>
<dbReference type="OrthoDB" id="9758243at2"/>
<evidence type="ECO:0000256" key="3">
    <source>
        <dbReference type="ARBA" id="ARBA00011296"/>
    </source>
</evidence>
<dbReference type="CDD" id="cd18800">
    <property type="entry name" value="SF2_C_EcoR124I-like"/>
    <property type="match status" value="1"/>
</dbReference>
<evidence type="ECO:0000256" key="7">
    <source>
        <dbReference type="ARBA" id="ARBA00022759"/>
    </source>
</evidence>
<keyword evidence="9 11" id="KW-0067">ATP-binding</keyword>
<dbReference type="PANTHER" id="PTHR30195">
    <property type="entry name" value="TYPE I SITE-SPECIFIC DEOXYRIBONUCLEASE PROTEIN SUBUNIT M AND R"/>
    <property type="match status" value="1"/>
</dbReference>
<dbReference type="Gene3D" id="3.90.1570.50">
    <property type="match status" value="1"/>
</dbReference>
<dbReference type="SMART" id="SM00487">
    <property type="entry name" value="DEXDc"/>
    <property type="match status" value="1"/>
</dbReference>
<dbReference type="PANTHER" id="PTHR30195:SF15">
    <property type="entry name" value="TYPE I RESTRICTION ENZYME HINDI ENDONUCLEASE SUBUNIT"/>
    <property type="match status" value="1"/>
</dbReference>
<sequence>MFNEDNTIEQMVISTLKGNGWNYISAEDLPRTYSDVMVVPMVKDALIRLNPEIAEEPSRADEVIYKLRTIILSVQPGNLITQNELFKKMVFEENSYPFGKDGRMIPIRFFGTMKKEDLTLNEYVVTNQWVYPKKEDGKRLDIVLLINGFPIAIGELKTPVRKAITWLDAASDIASYEKSIPEMFVSNVFNFATEGKGYRYGSVGMPINMWGPWHTSDHKSEGSLADVKVSVGDMITPEKIMDIFQFFTLFATDKKHVKYKIICRYQQYEGANLIVQRVVAGYPKQGLIWHFQGSGKSLLMVFAAQKLRMIPELKNPTVVIVDDRLDLETQITATFNASDVPNLVSLATKEEVENFFKQDIRKVAITTIFRFGDVEGVLNPRDNVIIMVDEAHRTQEGDLGEKMRAALPNAFFFGLTGTPINRIDKNTFRAFGATEDKSGYLSRYSFSDSIRDNATLPLNFEPVPVDLHVDKDKLDTEFDALTETFSDTDRAELSKRVNMKAIMYDQKRIRKVCEHIVKHYKEKIEPNGYKGQIVVYDRECCLKYKEELDKLLPSEATTIVMDTNSDKEDRYKKYRRSRDEEAKVLDQFRDQSNPLKLVIVTAKLLTGFDAPILQTMYLDKPMKDHNLLQAICRTNRTYDEGKTHGLIVDYIGIFDNVAKALDFDEASMKKVITNIDEVKKQIPALLRKCLSYFMGVDRTVEGWEGLLAAQECIPTNKDKDEFAADYRVLNRAWDALSPDPILEKYKFDYVWLSKVHESVKPTDNRGALVWTALGAKTLELVHANIKVGQVHDDLDILTLDANLIDEFISRQKNVKKTTMKVEIDLVAKIREHTNDPKFVKLGKKLEELRDRHEQGLLTSIEFLKLLLELAREAAQAEKEVVPEKEIDRGKAVLTELFNGIKNDKTPIIVERIVNDIDDIVKIVRFDGWQRTTAGKNEVKKALRSIIWIKYKIKDKEVFDKAYSYIEQYY</sequence>
<evidence type="ECO:0000256" key="10">
    <source>
        <dbReference type="ARBA" id="ARBA00023125"/>
    </source>
</evidence>
<evidence type="ECO:0000256" key="9">
    <source>
        <dbReference type="ARBA" id="ARBA00022840"/>
    </source>
</evidence>
<dbReference type="GO" id="GO:0003677">
    <property type="term" value="F:DNA binding"/>
    <property type="evidence" value="ECO:0007669"/>
    <property type="project" value="UniProtKB-KW"/>
</dbReference>
<organism evidence="13 14">
    <name type="scientific">Domibacillus iocasae</name>
    <dbReference type="NCBI Taxonomy" id="1714016"/>
    <lineage>
        <taxon>Bacteria</taxon>
        <taxon>Bacillati</taxon>
        <taxon>Bacillota</taxon>
        <taxon>Bacilli</taxon>
        <taxon>Bacillales</taxon>
        <taxon>Bacillaceae</taxon>
        <taxon>Domibacillus</taxon>
    </lineage>
</organism>
<keyword evidence="13" id="KW-0347">Helicase</keyword>
<keyword evidence="4" id="KW-0540">Nuclease</keyword>
<dbReference type="GO" id="GO:0009307">
    <property type="term" value="P:DNA restriction-modification system"/>
    <property type="evidence" value="ECO:0007669"/>
    <property type="project" value="UniProtKB-KW"/>
</dbReference>
<evidence type="ECO:0000256" key="11">
    <source>
        <dbReference type="RuleBase" id="RU364115"/>
    </source>
</evidence>
<proteinExistence type="inferred from homology"/>
<evidence type="ECO:0000256" key="2">
    <source>
        <dbReference type="ARBA" id="ARBA00008598"/>
    </source>
</evidence>
<dbReference type="STRING" id="1714016.BA724_05015"/>
<keyword evidence="5 11" id="KW-0547">Nucleotide-binding</keyword>
<feature type="domain" description="Helicase ATP-binding" evidence="12">
    <location>
        <begin position="277"/>
        <end position="437"/>
    </location>
</feature>
<dbReference type="GO" id="GO:0005524">
    <property type="term" value="F:ATP binding"/>
    <property type="evidence" value="ECO:0007669"/>
    <property type="project" value="UniProtKB-KW"/>
</dbReference>
<dbReference type="Proteomes" id="UP000095658">
    <property type="component" value="Unassembled WGS sequence"/>
</dbReference>
<evidence type="ECO:0000256" key="8">
    <source>
        <dbReference type="ARBA" id="ARBA00022801"/>
    </source>
</evidence>
<dbReference type="EC" id="3.1.21.3" evidence="11"/>
<dbReference type="GO" id="GO:0009035">
    <property type="term" value="F:type I site-specific deoxyribonuclease activity"/>
    <property type="evidence" value="ECO:0007669"/>
    <property type="project" value="UniProtKB-EC"/>
</dbReference>
<dbReference type="PROSITE" id="PS51192">
    <property type="entry name" value="HELICASE_ATP_BIND_1"/>
    <property type="match status" value="1"/>
</dbReference>
<evidence type="ECO:0000256" key="4">
    <source>
        <dbReference type="ARBA" id="ARBA00022722"/>
    </source>
</evidence>
<dbReference type="EMBL" id="MAMP01000020">
    <property type="protein sequence ID" value="OES45366.1"/>
    <property type="molecule type" value="Genomic_DNA"/>
</dbReference>
<dbReference type="InterPro" id="IPR007409">
    <property type="entry name" value="Restrct_endonuc_type1_HsdR_N"/>
</dbReference>
<evidence type="ECO:0000259" key="12">
    <source>
        <dbReference type="PROSITE" id="PS51192"/>
    </source>
</evidence>
<comment type="function">
    <text evidence="11">Subunit R is required for both nuclease and ATPase activities, but not for modification.</text>
</comment>
<accession>A0A1E7DQJ6</accession>
<dbReference type="SUPFAM" id="SSF52540">
    <property type="entry name" value="P-loop containing nucleoside triphosphate hydrolases"/>
    <property type="match status" value="2"/>
</dbReference>
<reference evidence="13 14" key="1">
    <citation type="submission" date="2016-06" db="EMBL/GenBank/DDBJ databases">
        <title>Domibacillus iocasae genome sequencing.</title>
        <authorList>
            <person name="Verma A."/>
            <person name="Pal Y."/>
            <person name="Ojha A.K."/>
            <person name="Krishnamurthi S."/>
        </authorList>
    </citation>
    <scope>NUCLEOTIDE SEQUENCE [LARGE SCALE GENOMIC DNA]</scope>
    <source>
        <strain evidence="13 14">DSM 29979</strain>
    </source>
</reference>
<dbReference type="AlphaFoldDB" id="A0A1E7DQJ6"/>
<comment type="subunit">
    <text evidence="3 11">The type I restriction/modification system is composed of three polypeptides R, M and S.</text>
</comment>
<evidence type="ECO:0000313" key="13">
    <source>
        <dbReference type="EMBL" id="OES45366.1"/>
    </source>
</evidence>
<dbReference type="Gene3D" id="3.40.50.300">
    <property type="entry name" value="P-loop containing nucleotide triphosphate hydrolases"/>
    <property type="match status" value="2"/>
</dbReference>
<keyword evidence="14" id="KW-1185">Reference proteome</keyword>
<keyword evidence="8 11" id="KW-0378">Hydrolase</keyword>
<dbReference type="CDD" id="cd22332">
    <property type="entry name" value="HsdR_N"/>
    <property type="match status" value="1"/>
</dbReference>
<name>A0A1E7DQJ6_9BACI</name>
<dbReference type="GO" id="GO:0004386">
    <property type="term" value="F:helicase activity"/>
    <property type="evidence" value="ECO:0007669"/>
    <property type="project" value="UniProtKB-KW"/>
</dbReference>
<dbReference type="RefSeq" id="WP_069938247.1">
    <property type="nucleotide sequence ID" value="NZ_MAMP01000020.1"/>
</dbReference>
<keyword evidence="7" id="KW-0255">Endonuclease</keyword>
<dbReference type="Pfam" id="PF22679">
    <property type="entry name" value="T1R_D3-like"/>
    <property type="match status" value="1"/>
</dbReference>
<comment type="similarity">
    <text evidence="2 11">Belongs to the HsdR family.</text>
</comment>
<protein>
    <recommendedName>
        <fullName evidence="11">Type I restriction enzyme endonuclease subunit</fullName>
        <shortName evidence="11">R protein</shortName>
        <ecNumber evidence="11">3.1.21.3</ecNumber>
    </recommendedName>
    <alternativeName>
        <fullName evidence="11">Type-1 restriction enzyme R protein</fullName>
    </alternativeName>
</protein>
<evidence type="ECO:0000256" key="1">
    <source>
        <dbReference type="ARBA" id="ARBA00000851"/>
    </source>
</evidence>
<dbReference type="InterPro" id="IPR004473">
    <property type="entry name" value="Restrct_endonuc_typeI_HsdR"/>
</dbReference>
<dbReference type="NCBIfam" id="TIGR00348">
    <property type="entry name" value="hsdR"/>
    <property type="match status" value="1"/>
</dbReference>
<dbReference type="Pfam" id="PF04313">
    <property type="entry name" value="HSDR_N"/>
    <property type="match status" value="1"/>
</dbReference>
<dbReference type="InterPro" id="IPR027417">
    <property type="entry name" value="P-loop_NTPase"/>
</dbReference>
<comment type="caution">
    <text evidence="13">The sequence shown here is derived from an EMBL/GenBank/DDBJ whole genome shotgun (WGS) entry which is preliminary data.</text>
</comment>
<comment type="catalytic activity">
    <reaction evidence="1 11">
        <text>Endonucleolytic cleavage of DNA to give random double-stranded fragments with terminal 5'-phosphates, ATP is simultaneously hydrolyzed.</text>
        <dbReference type="EC" id="3.1.21.3"/>
    </reaction>
</comment>
<evidence type="ECO:0000256" key="5">
    <source>
        <dbReference type="ARBA" id="ARBA00022741"/>
    </source>
</evidence>